<dbReference type="InterPro" id="IPR001279">
    <property type="entry name" value="Metallo-B-lactamas"/>
</dbReference>
<dbReference type="OrthoDB" id="9781189at2"/>
<reference evidence="2 3" key="2">
    <citation type="submission" date="2016-08" db="EMBL/GenBank/DDBJ databases">
        <title>Orenia metallireducens sp. nov. strain Z6, a Novel Metal-reducing Firmicute from the Deep Subsurface.</title>
        <authorList>
            <person name="Maxim B.I."/>
            <person name="Kenneth K."/>
            <person name="Flynn T.M."/>
            <person name="Oloughlin E.J."/>
            <person name="Locke R.A."/>
            <person name="Weber J.R."/>
            <person name="Egan S.M."/>
            <person name="Mackie R.I."/>
            <person name="Cann I.K."/>
        </authorList>
    </citation>
    <scope>NUCLEOTIDE SEQUENCE [LARGE SCALE GENOMIC DNA]</scope>
    <source>
        <strain evidence="2 3">Z6</strain>
    </source>
</reference>
<dbReference type="PANTHER" id="PTHR47619">
    <property type="entry name" value="METALLO-HYDROLASE YYCJ-RELATED"/>
    <property type="match status" value="1"/>
</dbReference>
<sequence>MSLEVCTLASGSSGNSIYVGTKDKKILVDAGLSGKQINNKLKEVNLRVDDLDAILLTHEHSDHIQGAGVLSRRCNLPIYATKGTWEAAASKLGNIDDKNMIVIETDAFSIGDCLVKPFSISHDAREPVGYTISFKQTKVAIATDMGEVTDEVRSEINDSDLVILESNHDLEMLKIGPYPWALKKRIMGTQGHLSNDDAGAAVVELAKNSVSRILLAHLSKDNNVPELAFLTIKNMLVDAGISLDKDIKLEFALQDKVSPLYQIG</sequence>
<name>A0A1C0AD29_9FIRM</name>
<feature type="domain" description="Metallo-beta-lactamase" evidence="1">
    <location>
        <begin position="13"/>
        <end position="192"/>
    </location>
</feature>
<keyword evidence="2" id="KW-0378">Hydrolase</keyword>
<keyword evidence="3" id="KW-1185">Reference proteome</keyword>
<dbReference type="AlphaFoldDB" id="A0A1C0AD29"/>
<comment type="caution">
    <text evidence="2">The sequence shown here is derived from an EMBL/GenBank/DDBJ whole genome shotgun (WGS) entry which is preliminary data.</text>
</comment>
<reference evidence="3" key="1">
    <citation type="submission" date="2016-07" db="EMBL/GenBank/DDBJ databases">
        <authorList>
            <person name="Florea S."/>
            <person name="Webb J.S."/>
            <person name="Jaromczyk J."/>
            <person name="Schardl C.L."/>
        </authorList>
    </citation>
    <scope>NUCLEOTIDE SEQUENCE [LARGE SCALE GENOMIC DNA]</scope>
    <source>
        <strain evidence="3">Z6</strain>
    </source>
</reference>
<evidence type="ECO:0000313" key="3">
    <source>
        <dbReference type="Proteomes" id="UP000093514"/>
    </source>
</evidence>
<dbReference type="InterPro" id="IPR052533">
    <property type="entry name" value="WalJ/YycJ-like"/>
</dbReference>
<evidence type="ECO:0000259" key="1">
    <source>
        <dbReference type="SMART" id="SM00849"/>
    </source>
</evidence>
<dbReference type="InterPro" id="IPR036866">
    <property type="entry name" value="RibonucZ/Hydroxyglut_hydro"/>
</dbReference>
<dbReference type="SMART" id="SM00849">
    <property type="entry name" value="Lactamase_B"/>
    <property type="match status" value="1"/>
</dbReference>
<dbReference type="Proteomes" id="UP000093514">
    <property type="component" value="Unassembled WGS sequence"/>
</dbReference>
<dbReference type="PANTHER" id="PTHR47619:SF1">
    <property type="entry name" value="EXODEOXYRIBONUCLEASE WALJ"/>
    <property type="match status" value="1"/>
</dbReference>
<dbReference type="EMBL" id="LWDV01000005">
    <property type="protein sequence ID" value="OCL28526.1"/>
    <property type="molecule type" value="Genomic_DNA"/>
</dbReference>
<organism evidence="2 3">
    <name type="scientific">Orenia metallireducens</name>
    <dbReference type="NCBI Taxonomy" id="1413210"/>
    <lineage>
        <taxon>Bacteria</taxon>
        <taxon>Bacillati</taxon>
        <taxon>Bacillota</taxon>
        <taxon>Clostridia</taxon>
        <taxon>Halanaerobiales</taxon>
        <taxon>Halobacteroidaceae</taxon>
        <taxon>Orenia</taxon>
    </lineage>
</organism>
<protein>
    <submittedName>
        <fullName evidence="2">Metallohydrolase</fullName>
    </submittedName>
</protein>
<dbReference type="Gene3D" id="3.60.15.10">
    <property type="entry name" value="Ribonuclease Z/Hydroxyacylglutathione hydrolase-like"/>
    <property type="match status" value="1"/>
</dbReference>
<dbReference type="SUPFAM" id="SSF56281">
    <property type="entry name" value="Metallo-hydrolase/oxidoreductase"/>
    <property type="match status" value="1"/>
</dbReference>
<dbReference type="RefSeq" id="WP_068714678.1">
    <property type="nucleotide sequence ID" value="NZ_LWDV01000005.1"/>
</dbReference>
<evidence type="ECO:0000313" key="2">
    <source>
        <dbReference type="EMBL" id="OCL28526.1"/>
    </source>
</evidence>
<gene>
    <name evidence="2" type="ORF">U472_01180</name>
</gene>
<proteinExistence type="predicted"/>
<dbReference type="Pfam" id="PF12706">
    <property type="entry name" value="Lactamase_B_2"/>
    <property type="match status" value="1"/>
</dbReference>
<dbReference type="GO" id="GO:0016787">
    <property type="term" value="F:hydrolase activity"/>
    <property type="evidence" value="ECO:0007669"/>
    <property type="project" value="UniProtKB-KW"/>
</dbReference>
<accession>A0A1C0AD29</accession>